<dbReference type="PROSITE" id="PS50008">
    <property type="entry name" value="PIPLC_Y_DOMAIN"/>
    <property type="match status" value="1"/>
</dbReference>
<feature type="domain" description="PI-PLC Y-box" evidence="10">
    <location>
        <begin position="876"/>
        <end position="955"/>
    </location>
</feature>
<evidence type="ECO:0000313" key="11">
    <source>
        <dbReference type="EMBL" id="RHA78273.1"/>
    </source>
</evidence>
<evidence type="ECO:0000256" key="5">
    <source>
        <dbReference type="ARBA" id="ARBA00023136"/>
    </source>
</evidence>
<dbReference type="PROSITE" id="PS52016">
    <property type="entry name" value="TONB_DEPENDENT_REC_3"/>
    <property type="match status" value="1"/>
</dbReference>
<dbReference type="RefSeq" id="WP_118399918.1">
    <property type="nucleotide sequence ID" value="NZ_CABJGD010000003.1"/>
</dbReference>
<dbReference type="SUPFAM" id="SSF49464">
    <property type="entry name" value="Carboxypeptidase regulatory domain-like"/>
    <property type="match status" value="1"/>
</dbReference>
<accession>A0A413T400</accession>
<keyword evidence="4 7" id="KW-0812">Transmembrane</keyword>
<dbReference type="Gene3D" id="2.40.170.20">
    <property type="entry name" value="TonB-dependent receptor, beta-barrel domain"/>
    <property type="match status" value="1"/>
</dbReference>
<dbReference type="EMBL" id="QSFT01000003">
    <property type="protein sequence ID" value="RHA78273.1"/>
    <property type="molecule type" value="Genomic_DNA"/>
</dbReference>
<dbReference type="InterPro" id="IPR001711">
    <property type="entry name" value="PLipase_C_Pinositol-sp_Y"/>
</dbReference>
<comment type="caution">
    <text evidence="11">The sequence shown here is derived from an EMBL/GenBank/DDBJ whole genome shotgun (WGS) entry which is preliminary data.</text>
</comment>
<dbReference type="Gene3D" id="2.170.130.10">
    <property type="entry name" value="TonB-dependent receptor, plug domain"/>
    <property type="match status" value="1"/>
</dbReference>
<dbReference type="SUPFAM" id="SSF56935">
    <property type="entry name" value="Porins"/>
    <property type="match status" value="1"/>
</dbReference>
<dbReference type="InterPro" id="IPR039426">
    <property type="entry name" value="TonB-dep_rcpt-like"/>
</dbReference>
<dbReference type="Pfam" id="PF13715">
    <property type="entry name" value="CarbopepD_reg_2"/>
    <property type="match status" value="1"/>
</dbReference>
<dbReference type="FunFam" id="2.170.130.10:FF:000003">
    <property type="entry name" value="SusC/RagA family TonB-linked outer membrane protein"/>
    <property type="match status" value="1"/>
</dbReference>
<feature type="chain" id="PRO_5019267508" evidence="9">
    <location>
        <begin position="31"/>
        <end position="1022"/>
    </location>
</feature>
<dbReference type="InterPro" id="IPR037066">
    <property type="entry name" value="Plug_dom_sf"/>
</dbReference>
<dbReference type="InterPro" id="IPR008969">
    <property type="entry name" value="CarboxyPept-like_regulatory"/>
</dbReference>
<keyword evidence="2 7" id="KW-0813">Transport</keyword>
<comment type="similarity">
    <text evidence="7">Belongs to the TonB-dependent receptor family.</text>
</comment>
<reference evidence="11 12" key="1">
    <citation type="submission" date="2018-08" db="EMBL/GenBank/DDBJ databases">
        <title>A genome reference for cultivated species of the human gut microbiota.</title>
        <authorList>
            <person name="Zou Y."/>
            <person name="Xue W."/>
            <person name="Luo G."/>
        </authorList>
    </citation>
    <scope>NUCLEOTIDE SEQUENCE [LARGE SCALE GENOMIC DNA]</scope>
    <source>
        <strain evidence="11 12">AM42-38</strain>
    </source>
</reference>
<organism evidence="11 12">
    <name type="scientific">Phocaeicola coprophilus</name>
    <dbReference type="NCBI Taxonomy" id="387090"/>
    <lineage>
        <taxon>Bacteria</taxon>
        <taxon>Pseudomonadati</taxon>
        <taxon>Bacteroidota</taxon>
        <taxon>Bacteroidia</taxon>
        <taxon>Bacteroidales</taxon>
        <taxon>Bacteroidaceae</taxon>
        <taxon>Phocaeicola</taxon>
    </lineage>
</organism>
<dbReference type="Pfam" id="PF07715">
    <property type="entry name" value="Plug"/>
    <property type="match status" value="1"/>
</dbReference>
<proteinExistence type="inferred from homology"/>
<feature type="compositionally biased region" description="Polar residues" evidence="8">
    <location>
        <begin position="561"/>
        <end position="573"/>
    </location>
</feature>
<dbReference type="AlphaFoldDB" id="A0A413T400"/>
<dbReference type="NCBIfam" id="TIGR04057">
    <property type="entry name" value="SusC_RagA_signa"/>
    <property type="match status" value="1"/>
</dbReference>
<feature type="signal peptide" evidence="9">
    <location>
        <begin position="1"/>
        <end position="30"/>
    </location>
</feature>
<evidence type="ECO:0000259" key="10">
    <source>
        <dbReference type="PROSITE" id="PS50008"/>
    </source>
</evidence>
<keyword evidence="3 7" id="KW-1134">Transmembrane beta strand</keyword>
<dbReference type="GO" id="GO:0006629">
    <property type="term" value="P:lipid metabolic process"/>
    <property type="evidence" value="ECO:0007669"/>
    <property type="project" value="InterPro"/>
</dbReference>
<gene>
    <name evidence="11" type="ORF">DW921_02105</name>
</gene>
<keyword evidence="9" id="KW-0732">Signal</keyword>
<evidence type="ECO:0000313" key="12">
    <source>
        <dbReference type="Proteomes" id="UP000283855"/>
    </source>
</evidence>
<dbReference type="InterPro" id="IPR036942">
    <property type="entry name" value="Beta-barrel_TonB_sf"/>
</dbReference>
<evidence type="ECO:0000256" key="7">
    <source>
        <dbReference type="PROSITE-ProRule" id="PRU01360"/>
    </source>
</evidence>
<dbReference type="GO" id="GO:0035556">
    <property type="term" value="P:intracellular signal transduction"/>
    <property type="evidence" value="ECO:0007669"/>
    <property type="project" value="InterPro"/>
</dbReference>
<dbReference type="InterPro" id="IPR023997">
    <property type="entry name" value="TonB-dep_OMP_SusC/RagA_CS"/>
</dbReference>
<dbReference type="NCBIfam" id="TIGR04056">
    <property type="entry name" value="OMP_RagA_SusC"/>
    <property type="match status" value="1"/>
</dbReference>
<evidence type="ECO:0000256" key="6">
    <source>
        <dbReference type="ARBA" id="ARBA00023237"/>
    </source>
</evidence>
<protein>
    <submittedName>
        <fullName evidence="11">TonB-dependent receptor</fullName>
    </submittedName>
</protein>
<feature type="region of interest" description="Disordered" evidence="8">
    <location>
        <begin position="554"/>
        <end position="574"/>
    </location>
</feature>
<dbReference type="Proteomes" id="UP000283855">
    <property type="component" value="Unassembled WGS sequence"/>
</dbReference>
<comment type="subcellular location">
    <subcellularLocation>
        <location evidence="1 7">Cell outer membrane</location>
        <topology evidence="1 7">Multi-pass membrane protein</topology>
    </subcellularLocation>
</comment>
<keyword evidence="6 7" id="KW-0998">Cell outer membrane</keyword>
<dbReference type="InterPro" id="IPR012910">
    <property type="entry name" value="Plug_dom"/>
</dbReference>
<evidence type="ECO:0000256" key="9">
    <source>
        <dbReference type="SAM" id="SignalP"/>
    </source>
</evidence>
<name>A0A413T400_9BACT</name>
<evidence type="ECO:0000256" key="8">
    <source>
        <dbReference type="SAM" id="MobiDB-lite"/>
    </source>
</evidence>
<dbReference type="Gene3D" id="2.60.40.1120">
    <property type="entry name" value="Carboxypeptidase-like, regulatory domain"/>
    <property type="match status" value="1"/>
</dbReference>
<dbReference type="GO" id="GO:0009279">
    <property type="term" value="C:cell outer membrane"/>
    <property type="evidence" value="ECO:0007669"/>
    <property type="project" value="UniProtKB-SubCell"/>
</dbReference>
<dbReference type="GO" id="GO:0004435">
    <property type="term" value="F:phosphatidylinositol-4,5-bisphosphate phospholipase C activity"/>
    <property type="evidence" value="ECO:0007669"/>
    <property type="project" value="InterPro"/>
</dbReference>
<sequence>MKKNYLHERKAHLPFVLALGLIAAPIPALAETEAPHADAVATVNQQKVTISGIVKDEAGEPIIGASVIEKGNAMNGVITDLDGRFSLSLSGNAVDISYVGYKTQTINLKAGVREYNVVLHEDTEMLDEVVVVGYGVQKKSNLTGSVASVDSKVLDTRPVSSVSAALAGQMPGVTAIQSSGAPGSQASSITIRGKNSINAASPLVIVDGVPGSMNTIDPADIESLTVLKDAASAAIYGVQAANGVILITTKQGKKGDKTRINYSGTFSWASPVAKREYVNAYEFATLYNEATYNENPNAPLPFTEEQIEQYRTGALPSTDWYDAAFKKNAFEQMHNVSISGGSEKTTYNGSLGYTKQNGLTDEIDYSRFNARMNLTSDINKYLTVGMNASGYRGVSQDAWNGFINVFQGVSRQYPTDPIYNEDGTFYYSGKDNPVAVQGGKSGFTRNTQQELNLTTFATIHILPELSVKGVYSVRNYTSNQDGFKRHFSYGNEASSFDSGLREGYDKYYTNNYYTGQVLINYNKTFGKHTIGALAGFESYEHIYKYTEATRKGGGNDELGESLNTLDESSQKNSDGGYEMARLSYFGRIQYDYLGKYLFEANLRSDASSRFPKDNRWGVFPAFSAGWRISEESFVKDNIDWLSNLKLRLGWGKTGNEELSSSDIYPAVPTYAYGSYMFGNTLYSTAYESRYVNYNLQWATVTNYEVALEGGFLNNMLGFELAVYKKKTNDMLLYMPIQGVIGMSAPAQNAGNVENTGFDLNLFHNKNIGKDWSYNIALNVSYVKNEITNMNGTEGPTSNDKIWNLEGYPIGSYYGLVADGFFNTEDDLKNCPKRTGQEKLGDIKYKDLNGDGKITNDGDRQIIGKNFPSWTGGLSFSVRYKNFDLSGLFQGAFDVDGYFTAEAAYAFYNGATALKRHLDRWTPENHDATYPRITKSDQTNFVTSSFWLQDASYVRLKNLTLGYTLPKDWMTKLGVTNAKLFLSGENLLTFSGLDGGIDPEEGAERGWSYGNVKKISLGVRLSF</sequence>
<dbReference type="InterPro" id="IPR023996">
    <property type="entry name" value="TonB-dep_OMP_SusC/RagA"/>
</dbReference>
<evidence type="ECO:0000256" key="4">
    <source>
        <dbReference type="ARBA" id="ARBA00022692"/>
    </source>
</evidence>
<evidence type="ECO:0000256" key="3">
    <source>
        <dbReference type="ARBA" id="ARBA00022452"/>
    </source>
</evidence>
<evidence type="ECO:0000256" key="2">
    <source>
        <dbReference type="ARBA" id="ARBA00022448"/>
    </source>
</evidence>
<evidence type="ECO:0000256" key="1">
    <source>
        <dbReference type="ARBA" id="ARBA00004571"/>
    </source>
</evidence>
<keyword evidence="5 7" id="KW-0472">Membrane</keyword>
<keyword evidence="11" id="KW-0675">Receptor</keyword>